<reference evidence="4" key="1">
    <citation type="journal article" date="2019" name="Int. J. Syst. Evol. Microbiol.">
        <title>The Global Catalogue of Microorganisms (GCM) 10K type strain sequencing project: providing services to taxonomists for standard genome sequencing and annotation.</title>
        <authorList>
            <consortium name="The Broad Institute Genomics Platform"/>
            <consortium name="The Broad Institute Genome Sequencing Center for Infectious Disease"/>
            <person name="Wu L."/>
            <person name="Ma J."/>
        </authorList>
    </citation>
    <scope>NUCLEOTIDE SEQUENCE [LARGE SCALE GENOMIC DNA]</scope>
    <source>
        <strain evidence="4">KCTC 5701</strain>
    </source>
</reference>
<feature type="domain" description="Nudix hydrolase" evidence="2">
    <location>
        <begin position="589"/>
        <end position="736"/>
    </location>
</feature>
<dbReference type="SUPFAM" id="SSF55811">
    <property type="entry name" value="Nudix"/>
    <property type="match status" value="1"/>
</dbReference>
<dbReference type="Pfam" id="PF04233">
    <property type="entry name" value="Phage_Mu_F"/>
    <property type="match status" value="1"/>
</dbReference>
<keyword evidence="4" id="KW-1185">Reference proteome</keyword>
<dbReference type="Pfam" id="PF00293">
    <property type="entry name" value="NUDIX"/>
    <property type="match status" value="1"/>
</dbReference>
<evidence type="ECO:0000313" key="4">
    <source>
        <dbReference type="Proteomes" id="UP001596065"/>
    </source>
</evidence>
<sequence>MSLRDRLAKAFGARTPTDMQAGEEAAGMTPTRPFSPGAPISPYDGYSRTPRSHDYVTGYNISARPKANERVSFDTLRGLVEAYDVAQMCIWHRIDSIRALDWSLVPARGFRGDADELIDIGMAVMAKPDRQTPWSSWLATWLYDILAFDAGALYRLRNRGGRAIGLRVVDGTTIAPLLDYWGNSPEPPAEAYVQYVNGLPWNWLTRNDLVYVPFRPRSNSPYGYAPLESILLNSNTDLRFQAYFLQRFTEGNIPEAFASAPETWTPQQIEEFQGYWDAAMYGDQAAKHQIRWMPGGGRIEWSNEKDFSDSFSLFLMRKTCAAYHIVPSDLGFTETVNKSSGETQADVQHRVGDLPLIAHIEDVLTHFLQHDLGLPLKMAFDTGQEKEDRLQLAQAWGIYIDKGMASPDEGREELLGLPADPRRPTPRFYNNTSSGPVPLLAIQGLGGVVDPETFAPAEEQPIPAQPAVTPPGVVPAPGTTDAVAVDIAEDAYQASVREAAGAIAKDAGAPAGGDAGITAGTGLHSYDLDDEDTDLPDRELVKREMSAFRSFPKARRRSGAWRDFEFHHVPAHTARRLNQHGRAAVRKDAGEIACAGLVVRAADTGRVLMIQRALDPDDPAAGMWEFPGGHGEGDERPVGTAVREWCEETHFILPFDPDGMAALVVAEPAWVSGCYAGFVYTVPCESMLDLGRRDQVTNPDDPDGDNVESVAWWDPEQLRDNPAVRPELLASLHLVLRALDSGDAVCPCGRPAAYDDVDGWQHTDGSTGHDDGESVSDKMTPLLKAARDPKGAGADEGDGRWLGWRMDIKAIRYWAPRIAAAFRGAVNPRRLVDAWLALNPRSSAGRKADRVRDLNEQAERWLEKNAPDLAAALEATIGGIYTDGYLIGLVAAADAAGVEAGIAASINWDGWEPGDAKAAELLLGPAGDGAGLAALLRDTGVTIRSIAATRVTALGRLLAEGAERGDSPTTIAQAIEDLLTDATRAEMIATTELCRAISQASLRTYQANGIERIEWASAGDGRVCPICQKNADGGARRPGSQFPSGQTSPPGHPWCRCALVPVTGGS</sequence>
<dbReference type="Gene3D" id="3.90.79.10">
    <property type="entry name" value="Nucleoside Triphosphate Pyrophosphohydrolase"/>
    <property type="match status" value="1"/>
</dbReference>
<organism evidence="3 4">
    <name type="scientific">Streptomyces nogalater</name>
    <dbReference type="NCBI Taxonomy" id="38314"/>
    <lineage>
        <taxon>Bacteria</taxon>
        <taxon>Bacillati</taxon>
        <taxon>Actinomycetota</taxon>
        <taxon>Actinomycetes</taxon>
        <taxon>Kitasatosporales</taxon>
        <taxon>Streptomycetaceae</taxon>
        <taxon>Streptomyces</taxon>
    </lineage>
</organism>
<feature type="region of interest" description="Disordered" evidence="1">
    <location>
        <begin position="12"/>
        <end position="49"/>
    </location>
</feature>
<proteinExistence type="predicted"/>
<dbReference type="InterPro" id="IPR015797">
    <property type="entry name" value="NUDIX_hydrolase-like_dom_sf"/>
</dbReference>
<dbReference type="PROSITE" id="PS51462">
    <property type="entry name" value="NUDIX"/>
    <property type="match status" value="1"/>
</dbReference>
<accession>A0ABW0W8U0</accession>
<dbReference type="InterPro" id="IPR006944">
    <property type="entry name" value="Phage/GTA_portal"/>
</dbReference>
<dbReference type="RefSeq" id="WP_344347287.1">
    <property type="nucleotide sequence ID" value="NZ_BAAASM010000009.1"/>
</dbReference>
<protein>
    <submittedName>
        <fullName evidence="3">Phage portal protein</fullName>
    </submittedName>
</protein>
<dbReference type="CDD" id="cd02883">
    <property type="entry name" value="NUDIX_Hydrolase"/>
    <property type="match status" value="1"/>
</dbReference>
<dbReference type="InterPro" id="IPR000086">
    <property type="entry name" value="NUDIX_hydrolase_dom"/>
</dbReference>
<dbReference type="Proteomes" id="UP001596065">
    <property type="component" value="Unassembled WGS sequence"/>
</dbReference>
<dbReference type="NCBIfam" id="TIGR01641">
    <property type="entry name" value="phageSPP1_gp7"/>
    <property type="match status" value="1"/>
</dbReference>
<evidence type="ECO:0000313" key="3">
    <source>
        <dbReference type="EMBL" id="MFC5654517.1"/>
    </source>
</evidence>
<evidence type="ECO:0000256" key="1">
    <source>
        <dbReference type="SAM" id="MobiDB-lite"/>
    </source>
</evidence>
<comment type="caution">
    <text evidence="3">The sequence shown here is derived from an EMBL/GenBank/DDBJ whole genome shotgun (WGS) entry which is preliminary data.</text>
</comment>
<dbReference type="EMBL" id="JBHSOE010000003">
    <property type="protein sequence ID" value="MFC5654517.1"/>
    <property type="molecule type" value="Genomic_DNA"/>
</dbReference>
<name>A0ABW0W8U0_STRNO</name>
<evidence type="ECO:0000259" key="2">
    <source>
        <dbReference type="PROSITE" id="PS51462"/>
    </source>
</evidence>
<dbReference type="Pfam" id="PF04860">
    <property type="entry name" value="Phage_portal"/>
    <property type="match status" value="1"/>
</dbReference>
<dbReference type="InterPro" id="IPR006528">
    <property type="entry name" value="Phage_head_morphogenesis_dom"/>
</dbReference>
<gene>
    <name evidence="3" type="ORF">ACFP3J_03285</name>
</gene>